<accession>A0A1B3WET9</accession>
<dbReference type="PANTHER" id="PTHR32182">
    <property type="entry name" value="DNA REPLICATION AND REPAIR PROTEIN RECF"/>
    <property type="match status" value="1"/>
</dbReference>
<name>A0A1B3WET9_9FIRM</name>
<proteinExistence type="inferred from homology"/>
<evidence type="ECO:0000256" key="8">
    <source>
        <dbReference type="ARBA" id="ARBA00022840"/>
    </source>
</evidence>
<evidence type="ECO:0000256" key="12">
    <source>
        <dbReference type="HAMAP-Rule" id="MF_00365"/>
    </source>
</evidence>
<sequence>MQCTSCRLIQFRNFIDKSIFPDKNLTILTGVNGAGKTNVLEAIYMASIGRSFRTHQEMELIGFPFDECTILLYFIVRDMEHEIKVKLSKNKGKKLFLNDNQVSRKELLGLFRSVLFTPDEMKLIKGVPKDRRRFIDMELSQINPRYYEELSRYNRAVSQRNAAFRNAKYTGKMPDVDMWDMQIALGASYLVKKRLEAIRKMNKTVLQMQSILTNDKEELQIVYKQFASEKIETDVDWYIHKLVQNREEDFRLGHTSIGPHRDDLIFFLNGKNIDSFGSQGQQRTAILAMKLAEIQFIKEETGAYPILLLDDVTGELDEQRRQALLGYIKEHHVQTIMTTAVLPTVDYGVTYTIEKRGIGGSDVLSK</sequence>
<dbReference type="AlphaFoldDB" id="A0A1B3WET9"/>
<dbReference type="Proteomes" id="UP000094757">
    <property type="component" value="Chromosome"/>
</dbReference>
<keyword evidence="4 12" id="KW-0963">Cytoplasm</keyword>
<dbReference type="InterPro" id="IPR027417">
    <property type="entry name" value="P-loop_NTPase"/>
</dbReference>
<evidence type="ECO:0000259" key="14">
    <source>
        <dbReference type="Pfam" id="PF02463"/>
    </source>
</evidence>
<dbReference type="STRING" id="39950.BCB69_05760"/>
<dbReference type="GO" id="GO:0005737">
    <property type="term" value="C:cytoplasm"/>
    <property type="evidence" value="ECO:0007669"/>
    <property type="project" value="UniProtKB-SubCell"/>
</dbReference>
<dbReference type="GO" id="GO:0000731">
    <property type="term" value="P:DNA synthesis involved in DNA repair"/>
    <property type="evidence" value="ECO:0007669"/>
    <property type="project" value="TreeGrafter"/>
</dbReference>
<evidence type="ECO:0000313" key="16">
    <source>
        <dbReference type="Proteomes" id="UP000094757"/>
    </source>
</evidence>
<dbReference type="RefSeq" id="WP_069177278.1">
    <property type="nucleotide sequence ID" value="NZ_CP017037.1"/>
</dbReference>
<evidence type="ECO:0000256" key="4">
    <source>
        <dbReference type="ARBA" id="ARBA00022490"/>
    </source>
</evidence>
<keyword evidence="7 12" id="KW-0227">DNA damage</keyword>
<dbReference type="GO" id="GO:0003697">
    <property type="term" value="F:single-stranded DNA binding"/>
    <property type="evidence" value="ECO:0007669"/>
    <property type="project" value="UniProtKB-UniRule"/>
</dbReference>
<dbReference type="GO" id="GO:0009432">
    <property type="term" value="P:SOS response"/>
    <property type="evidence" value="ECO:0007669"/>
    <property type="project" value="UniProtKB-UniRule"/>
</dbReference>
<evidence type="ECO:0000256" key="11">
    <source>
        <dbReference type="ARBA" id="ARBA00023236"/>
    </source>
</evidence>
<dbReference type="InterPro" id="IPR001238">
    <property type="entry name" value="DNA-binding_RecF"/>
</dbReference>
<keyword evidence="11 12" id="KW-0742">SOS response</keyword>
<gene>
    <name evidence="12" type="primary">recF</name>
    <name evidence="15" type="ORF">BCB69_05760</name>
</gene>
<reference evidence="16" key="1">
    <citation type="submission" date="2016-08" db="EMBL/GenBank/DDBJ databases">
        <authorList>
            <person name="Holder M.E."/>
            <person name="Ajami N.J."/>
            <person name="Petrosino J.F."/>
        </authorList>
    </citation>
    <scope>NUCLEOTIDE SEQUENCE [LARGE SCALE GENOMIC DNA]</scope>
    <source>
        <strain evidence="16">F0677</strain>
    </source>
</reference>
<protein>
    <recommendedName>
        <fullName evidence="3 12">DNA replication and repair protein RecF</fullName>
    </recommendedName>
</protein>
<dbReference type="PROSITE" id="PS00618">
    <property type="entry name" value="RECF_2"/>
    <property type="match status" value="1"/>
</dbReference>
<dbReference type="KEGG" id="dpn:BCB69_05760"/>
<evidence type="ECO:0000256" key="5">
    <source>
        <dbReference type="ARBA" id="ARBA00022705"/>
    </source>
</evidence>
<feature type="binding site" evidence="12">
    <location>
        <begin position="30"/>
        <end position="37"/>
    </location>
    <ligand>
        <name>ATP</name>
        <dbReference type="ChEBI" id="CHEBI:30616"/>
    </ligand>
</feature>
<dbReference type="GO" id="GO:0005524">
    <property type="term" value="F:ATP binding"/>
    <property type="evidence" value="ECO:0007669"/>
    <property type="project" value="UniProtKB-UniRule"/>
</dbReference>
<dbReference type="InterPro" id="IPR003395">
    <property type="entry name" value="RecF/RecN/SMC_N"/>
</dbReference>
<dbReference type="Gene3D" id="1.20.1050.90">
    <property type="entry name" value="RecF/RecN/SMC, N-terminal domain"/>
    <property type="match status" value="1"/>
</dbReference>
<comment type="subcellular location">
    <subcellularLocation>
        <location evidence="1 12 13">Cytoplasm</location>
    </subcellularLocation>
</comment>
<dbReference type="NCBIfam" id="TIGR00611">
    <property type="entry name" value="recf"/>
    <property type="match status" value="1"/>
</dbReference>
<evidence type="ECO:0000313" key="15">
    <source>
        <dbReference type="EMBL" id="AOH39487.1"/>
    </source>
</evidence>
<dbReference type="GO" id="GO:0006302">
    <property type="term" value="P:double-strand break repair"/>
    <property type="evidence" value="ECO:0007669"/>
    <property type="project" value="TreeGrafter"/>
</dbReference>
<keyword evidence="8 12" id="KW-0067">ATP-binding</keyword>
<dbReference type="InterPro" id="IPR018078">
    <property type="entry name" value="DNA-binding_RecF_CS"/>
</dbReference>
<dbReference type="Gene3D" id="3.40.50.300">
    <property type="entry name" value="P-loop containing nucleotide triphosphate hydrolases"/>
    <property type="match status" value="1"/>
</dbReference>
<dbReference type="GO" id="GO:0006260">
    <property type="term" value="P:DNA replication"/>
    <property type="evidence" value="ECO:0007669"/>
    <property type="project" value="UniProtKB-UniRule"/>
</dbReference>
<feature type="domain" description="RecF/RecN/SMC N-terminal" evidence="14">
    <location>
        <begin position="8"/>
        <end position="340"/>
    </location>
</feature>
<keyword evidence="9 12" id="KW-0238">DNA-binding</keyword>
<evidence type="ECO:0000256" key="9">
    <source>
        <dbReference type="ARBA" id="ARBA00023125"/>
    </source>
</evidence>
<evidence type="ECO:0000256" key="7">
    <source>
        <dbReference type="ARBA" id="ARBA00022763"/>
    </source>
</evidence>
<keyword evidence="5 12" id="KW-0235">DNA replication</keyword>
<keyword evidence="6 12" id="KW-0547">Nucleotide-binding</keyword>
<comment type="similarity">
    <text evidence="2 12 13">Belongs to the RecF family.</text>
</comment>
<keyword evidence="10 12" id="KW-0234">DNA repair</keyword>
<dbReference type="PANTHER" id="PTHR32182:SF0">
    <property type="entry name" value="DNA REPLICATION AND REPAIR PROTEIN RECF"/>
    <property type="match status" value="1"/>
</dbReference>
<dbReference type="InterPro" id="IPR042174">
    <property type="entry name" value="RecF_2"/>
</dbReference>
<comment type="function">
    <text evidence="12 13">The RecF protein is involved in DNA metabolism; it is required for DNA replication and normal SOS inducibility. RecF binds preferentially to single-stranded, linear DNA. It also seems to bind ATP.</text>
</comment>
<evidence type="ECO:0000256" key="13">
    <source>
        <dbReference type="RuleBase" id="RU000578"/>
    </source>
</evidence>
<dbReference type="EMBL" id="CP017037">
    <property type="protein sequence ID" value="AOH39487.1"/>
    <property type="molecule type" value="Genomic_DNA"/>
</dbReference>
<evidence type="ECO:0000256" key="1">
    <source>
        <dbReference type="ARBA" id="ARBA00004496"/>
    </source>
</evidence>
<dbReference type="Pfam" id="PF02463">
    <property type="entry name" value="SMC_N"/>
    <property type="match status" value="1"/>
</dbReference>
<evidence type="ECO:0000256" key="2">
    <source>
        <dbReference type="ARBA" id="ARBA00008016"/>
    </source>
</evidence>
<dbReference type="HAMAP" id="MF_00365">
    <property type="entry name" value="RecF"/>
    <property type="match status" value="1"/>
</dbReference>
<evidence type="ECO:0000256" key="3">
    <source>
        <dbReference type="ARBA" id="ARBA00020170"/>
    </source>
</evidence>
<dbReference type="SUPFAM" id="SSF52540">
    <property type="entry name" value="P-loop containing nucleoside triphosphate hydrolases"/>
    <property type="match status" value="1"/>
</dbReference>
<evidence type="ECO:0000256" key="6">
    <source>
        <dbReference type="ARBA" id="ARBA00022741"/>
    </source>
</evidence>
<evidence type="ECO:0000256" key="10">
    <source>
        <dbReference type="ARBA" id="ARBA00023204"/>
    </source>
</evidence>
<organism evidence="15 16">
    <name type="scientific">Dialister pneumosintes</name>
    <dbReference type="NCBI Taxonomy" id="39950"/>
    <lineage>
        <taxon>Bacteria</taxon>
        <taxon>Bacillati</taxon>
        <taxon>Bacillota</taxon>
        <taxon>Negativicutes</taxon>
        <taxon>Veillonellales</taxon>
        <taxon>Veillonellaceae</taxon>
        <taxon>Dialister</taxon>
    </lineage>
</organism>